<accession>A0A9N9A9L0</accession>
<proteinExistence type="predicted"/>
<protein>
    <submittedName>
        <fullName evidence="1">10600_t:CDS:1</fullName>
    </submittedName>
</protein>
<dbReference type="AlphaFoldDB" id="A0A9N9A9L0"/>
<comment type="caution">
    <text evidence="1">The sequence shown here is derived from an EMBL/GenBank/DDBJ whole genome shotgun (WGS) entry which is preliminary data.</text>
</comment>
<dbReference type="EMBL" id="CAJVPJ010000409">
    <property type="protein sequence ID" value="CAG8521840.1"/>
    <property type="molecule type" value="Genomic_DNA"/>
</dbReference>
<gene>
    <name evidence="1" type="ORF">POCULU_LOCUS3613</name>
</gene>
<reference evidence="1" key="1">
    <citation type="submission" date="2021-06" db="EMBL/GenBank/DDBJ databases">
        <authorList>
            <person name="Kallberg Y."/>
            <person name="Tangrot J."/>
            <person name="Rosling A."/>
        </authorList>
    </citation>
    <scope>NUCLEOTIDE SEQUENCE</scope>
    <source>
        <strain evidence="1">IA702</strain>
    </source>
</reference>
<name>A0A9N9A9L0_9GLOM</name>
<evidence type="ECO:0000313" key="2">
    <source>
        <dbReference type="Proteomes" id="UP000789572"/>
    </source>
</evidence>
<dbReference type="Proteomes" id="UP000789572">
    <property type="component" value="Unassembled WGS sequence"/>
</dbReference>
<organism evidence="1 2">
    <name type="scientific">Paraglomus occultum</name>
    <dbReference type="NCBI Taxonomy" id="144539"/>
    <lineage>
        <taxon>Eukaryota</taxon>
        <taxon>Fungi</taxon>
        <taxon>Fungi incertae sedis</taxon>
        <taxon>Mucoromycota</taxon>
        <taxon>Glomeromycotina</taxon>
        <taxon>Glomeromycetes</taxon>
        <taxon>Paraglomerales</taxon>
        <taxon>Paraglomeraceae</taxon>
        <taxon>Paraglomus</taxon>
    </lineage>
</organism>
<evidence type="ECO:0000313" key="1">
    <source>
        <dbReference type="EMBL" id="CAG8521840.1"/>
    </source>
</evidence>
<keyword evidence="2" id="KW-1185">Reference proteome</keyword>
<sequence>MHDEYRTHKTTPVRAFFRMLTDITSRYAALVASTVYREELLLASTVTATVITPPQTMTIGGQVYHLSTLITVMSLLVWRSHPAGLAKQQMMTSSTTLTIRSSDNGISIVATGNRDFGRDGRKMRKSDAFSVTMTTLPPHIKGNITTRDIRLANVMVRLAAGRRSIWEELDITRGRCNKIVYF</sequence>